<keyword evidence="3" id="KW-1185">Reference proteome</keyword>
<dbReference type="AlphaFoldDB" id="A0A9P8QF80"/>
<evidence type="ECO:0000313" key="2">
    <source>
        <dbReference type="EMBL" id="KAH3688074.1"/>
    </source>
</evidence>
<protein>
    <submittedName>
        <fullName evidence="2">Uncharacterized protein</fullName>
    </submittedName>
</protein>
<reference evidence="2" key="1">
    <citation type="journal article" date="2021" name="Open Biol.">
        <title>Shared evolutionary footprints suggest mitochondrial oxidative damage underlies multiple complex I losses in fungi.</title>
        <authorList>
            <person name="Schikora-Tamarit M.A."/>
            <person name="Marcet-Houben M."/>
            <person name="Nosek J."/>
            <person name="Gabaldon T."/>
        </authorList>
    </citation>
    <scope>NUCLEOTIDE SEQUENCE</scope>
    <source>
        <strain evidence="2">CBS2887</strain>
    </source>
</reference>
<organism evidence="2 3">
    <name type="scientific">Wickerhamomyces pijperi</name>
    <name type="common">Yeast</name>
    <name type="synonym">Pichia pijperi</name>
    <dbReference type="NCBI Taxonomy" id="599730"/>
    <lineage>
        <taxon>Eukaryota</taxon>
        <taxon>Fungi</taxon>
        <taxon>Dikarya</taxon>
        <taxon>Ascomycota</taxon>
        <taxon>Saccharomycotina</taxon>
        <taxon>Saccharomycetes</taxon>
        <taxon>Phaffomycetales</taxon>
        <taxon>Wickerhamomycetaceae</taxon>
        <taxon>Wickerhamomyces</taxon>
    </lineage>
</organism>
<accession>A0A9P8QF80</accession>
<comment type="caution">
    <text evidence="2">The sequence shown here is derived from an EMBL/GenBank/DDBJ whole genome shotgun (WGS) entry which is preliminary data.</text>
</comment>
<proteinExistence type="predicted"/>
<feature type="compositionally biased region" description="Acidic residues" evidence="1">
    <location>
        <begin position="67"/>
        <end position="76"/>
    </location>
</feature>
<reference evidence="2" key="2">
    <citation type="submission" date="2021-01" db="EMBL/GenBank/DDBJ databases">
        <authorList>
            <person name="Schikora-Tamarit M.A."/>
        </authorList>
    </citation>
    <scope>NUCLEOTIDE SEQUENCE</scope>
    <source>
        <strain evidence="2">CBS2887</strain>
    </source>
</reference>
<evidence type="ECO:0000256" key="1">
    <source>
        <dbReference type="SAM" id="MobiDB-lite"/>
    </source>
</evidence>
<dbReference type="Proteomes" id="UP000774326">
    <property type="component" value="Unassembled WGS sequence"/>
</dbReference>
<feature type="compositionally biased region" description="Polar residues" evidence="1">
    <location>
        <begin position="86"/>
        <end position="100"/>
    </location>
</feature>
<feature type="region of interest" description="Disordered" evidence="1">
    <location>
        <begin position="64"/>
        <end position="100"/>
    </location>
</feature>
<sequence>MRNANFNNPPSLVWNVCNHLSARDLLLASSLAKGVSHGSPLMAPFTESGIVGFCGLAASLTSRGEEEGGEADDDIGSSECNDMKSESQVLKTTLTNSNKV</sequence>
<dbReference type="EMBL" id="JAEUBG010000533">
    <property type="protein sequence ID" value="KAH3688074.1"/>
    <property type="molecule type" value="Genomic_DNA"/>
</dbReference>
<gene>
    <name evidence="2" type="ORF">WICPIJ_000946</name>
</gene>
<name>A0A9P8QF80_WICPI</name>
<evidence type="ECO:0000313" key="3">
    <source>
        <dbReference type="Proteomes" id="UP000774326"/>
    </source>
</evidence>